<dbReference type="PANTHER" id="PTHR30158">
    <property type="entry name" value="ACRA/E-RELATED COMPONENT OF DRUG EFFLUX TRANSPORTER"/>
    <property type="match status" value="1"/>
</dbReference>
<gene>
    <name evidence="7" type="ORF">HYN59_03785</name>
</gene>
<feature type="compositionally biased region" description="Low complexity" evidence="3">
    <location>
        <begin position="363"/>
        <end position="386"/>
    </location>
</feature>
<organism evidence="7 8">
    <name type="scientific">Flavobacterium album</name>
    <dbReference type="NCBI Taxonomy" id="2175091"/>
    <lineage>
        <taxon>Bacteria</taxon>
        <taxon>Pseudomonadati</taxon>
        <taxon>Bacteroidota</taxon>
        <taxon>Flavobacteriia</taxon>
        <taxon>Flavobacteriales</taxon>
        <taxon>Flavobacteriaceae</taxon>
        <taxon>Flavobacterium</taxon>
    </lineage>
</organism>
<name>A0A2S1QV41_9FLAO</name>
<dbReference type="GO" id="GO:0005886">
    <property type="term" value="C:plasma membrane"/>
    <property type="evidence" value="ECO:0007669"/>
    <property type="project" value="TreeGrafter"/>
</dbReference>
<dbReference type="SUPFAM" id="SSF111369">
    <property type="entry name" value="HlyD-like secretion proteins"/>
    <property type="match status" value="1"/>
</dbReference>
<protein>
    <submittedName>
        <fullName evidence="7">Efflux RND transporter periplasmic adaptor subunit</fullName>
    </submittedName>
</protein>
<evidence type="ECO:0000256" key="3">
    <source>
        <dbReference type="SAM" id="MobiDB-lite"/>
    </source>
</evidence>
<evidence type="ECO:0000256" key="2">
    <source>
        <dbReference type="ARBA" id="ARBA00009477"/>
    </source>
</evidence>
<dbReference type="InterPro" id="IPR058626">
    <property type="entry name" value="MdtA-like_b-barrel"/>
</dbReference>
<feature type="region of interest" description="Disordered" evidence="3">
    <location>
        <begin position="357"/>
        <end position="386"/>
    </location>
</feature>
<keyword evidence="8" id="KW-1185">Reference proteome</keyword>
<dbReference type="PROSITE" id="PS51257">
    <property type="entry name" value="PROKAR_LIPOPROTEIN"/>
    <property type="match status" value="1"/>
</dbReference>
<comment type="similarity">
    <text evidence="2">Belongs to the membrane fusion protein (MFP) (TC 8.A.1) family.</text>
</comment>
<dbReference type="PRINTS" id="PR01490">
    <property type="entry name" value="RTXTOXIND"/>
</dbReference>
<dbReference type="PANTHER" id="PTHR30158:SF23">
    <property type="entry name" value="MULTIDRUG RESISTANCE PROTEIN MEXA"/>
    <property type="match status" value="1"/>
</dbReference>
<dbReference type="InterPro" id="IPR006143">
    <property type="entry name" value="RND_pump_MFP"/>
</dbReference>
<sequence>MKKQVLAGALAALFIATSCGKKEEQAAMAAPPPMPFPVETVAKQDAVIFEEYTANLEGRQNVEIRPKVNGFIQKIYVDEGQAVKKGQLLFKLETQTLNQDAAAAKANVSAAQVEVDRLKPLVDRKIISNVQLETAKAKLAQAKAAYSSIAANIGYGTITSPANGVIGTLPYKEGSLVSATSEMPLTTVSDTKGMRAYFSMNEKQLIDFSREFKGGTLQEKLKNTPMVSLLLADGSEYEEKGKLEAVSGLADAATGNTQFRADFPNPQAILRSGSKGTIRIPIAKKGVILVPQNAVFDMQGKQMIYVVAKDNTVKSKILTIATTSGLNYIVSEGLEEGEVIVVEGASKLKDGMAIVPQPKAKEQAPATPADTTAVTKTQTKTTTVTK</sequence>
<dbReference type="InterPro" id="IPR058625">
    <property type="entry name" value="MdtA-like_BSH"/>
</dbReference>
<dbReference type="Proteomes" id="UP000244929">
    <property type="component" value="Chromosome"/>
</dbReference>
<evidence type="ECO:0000313" key="7">
    <source>
        <dbReference type="EMBL" id="AWH84288.1"/>
    </source>
</evidence>
<feature type="domain" description="Multidrug resistance protein MdtA-like C-terminal permuted SH3" evidence="6">
    <location>
        <begin position="287"/>
        <end position="346"/>
    </location>
</feature>
<dbReference type="AlphaFoldDB" id="A0A2S1QV41"/>
<evidence type="ECO:0000259" key="4">
    <source>
        <dbReference type="Pfam" id="PF25917"/>
    </source>
</evidence>
<dbReference type="InterPro" id="IPR058627">
    <property type="entry name" value="MdtA-like_C"/>
</dbReference>
<dbReference type="Pfam" id="PF25944">
    <property type="entry name" value="Beta-barrel_RND"/>
    <property type="match status" value="1"/>
</dbReference>
<evidence type="ECO:0000313" key="8">
    <source>
        <dbReference type="Proteomes" id="UP000244929"/>
    </source>
</evidence>
<dbReference type="NCBIfam" id="TIGR01730">
    <property type="entry name" value="RND_mfp"/>
    <property type="match status" value="1"/>
</dbReference>
<evidence type="ECO:0000256" key="1">
    <source>
        <dbReference type="ARBA" id="ARBA00004196"/>
    </source>
</evidence>
<comment type="subcellular location">
    <subcellularLocation>
        <location evidence="1">Cell envelope</location>
    </subcellularLocation>
</comment>
<feature type="domain" description="Multidrug resistance protein MdtA-like beta-barrel" evidence="5">
    <location>
        <begin position="202"/>
        <end position="281"/>
    </location>
</feature>
<proteinExistence type="inferred from homology"/>
<dbReference type="Pfam" id="PF25917">
    <property type="entry name" value="BSH_RND"/>
    <property type="match status" value="1"/>
</dbReference>
<dbReference type="OrthoDB" id="9801814at2"/>
<dbReference type="GO" id="GO:0046677">
    <property type="term" value="P:response to antibiotic"/>
    <property type="evidence" value="ECO:0007669"/>
    <property type="project" value="TreeGrafter"/>
</dbReference>
<dbReference type="GO" id="GO:0030313">
    <property type="term" value="C:cell envelope"/>
    <property type="evidence" value="ECO:0007669"/>
    <property type="project" value="UniProtKB-SubCell"/>
</dbReference>
<dbReference type="Gene3D" id="2.40.50.100">
    <property type="match status" value="1"/>
</dbReference>
<reference evidence="7 8" key="1">
    <citation type="submission" date="2018-04" db="EMBL/GenBank/DDBJ databases">
        <title>Genome sequencing of Flavobacterium sp. HYN0059.</title>
        <authorList>
            <person name="Yi H."/>
            <person name="Baek C."/>
        </authorList>
    </citation>
    <scope>NUCLEOTIDE SEQUENCE [LARGE SCALE GENOMIC DNA]</scope>
    <source>
        <strain evidence="7 8">HYN0059</strain>
    </source>
</reference>
<dbReference type="Gene3D" id="2.40.30.170">
    <property type="match status" value="1"/>
</dbReference>
<dbReference type="Gene3D" id="2.40.420.20">
    <property type="match status" value="1"/>
</dbReference>
<dbReference type="Pfam" id="PF25967">
    <property type="entry name" value="RND-MFP_C"/>
    <property type="match status" value="1"/>
</dbReference>
<dbReference type="KEGG" id="falb:HYN59_03785"/>
<dbReference type="RefSeq" id="WP_108776996.1">
    <property type="nucleotide sequence ID" value="NZ_CP029186.1"/>
</dbReference>
<dbReference type="EMBL" id="CP029186">
    <property type="protein sequence ID" value="AWH84288.1"/>
    <property type="molecule type" value="Genomic_DNA"/>
</dbReference>
<evidence type="ECO:0000259" key="5">
    <source>
        <dbReference type="Pfam" id="PF25944"/>
    </source>
</evidence>
<evidence type="ECO:0000259" key="6">
    <source>
        <dbReference type="Pfam" id="PF25967"/>
    </source>
</evidence>
<accession>A0A2S1QV41</accession>
<dbReference type="GO" id="GO:0022857">
    <property type="term" value="F:transmembrane transporter activity"/>
    <property type="evidence" value="ECO:0007669"/>
    <property type="project" value="InterPro"/>
</dbReference>
<feature type="domain" description="Multidrug resistance protein MdtA-like barrel-sandwich hybrid" evidence="4">
    <location>
        <begin position="61"/>
        <end position="188"/>
    </location>
</feature>
<dbReference type="Gene3D" id="1.10.287.470">
    <property type="entry name" value="Helix hairpin bin"/>
    <property type="match status" value="1"/>
</dbReference>